<feature type="binding site" evidence="9">
    <location>
        <position position="157"/>
    </location>
    <ligand>
        <name>Zn(2+)</name>
        <dbReference type="ChEBI" id="CHEBI:29105"/>
    </ligand>
</feature>
<dbReference type="GO" id="GO:0017101">
    <property type="term" value="C:aminoacyl-tRNA synthetase multienzyme complex"/>
    <property type="evidence" value="ECO:0007669"/>
    <property type="project" value="TreeGrafter"/>
</dbReference>
<evidence type="ECO:0000256" key="7">
    <source>
        <dbReference type="ARBA" id="ARBA00023146"/>
    </source>
</evidence>
<dbReference type="STRING" id="1056495.Calag_1368"/>
<dbReference type="HOGENOM" id="CLU_009710_1_2_2"/>
<feature type="short sequence motif" description="'HIGH' region" evidence="9">
    <location>
        <begin position="10"/>
        <end position="20"/>
    </location>
</feature>
<dbReference type="InterPro" id="IPR029038">
    <property type="entry name" value="MetRS_Zn"/>
</dbReference>
<dbReference type="KEGG" id="clg:Calag_1368"/>
<evidence type="ECO:0000256" key="5">
    <source>
        <dbReference type="ARBA" id="ARBA00022840"/>
    </source>
</evidence>
<keyword evidence="4 9" id="KW-0547">Nucleotide-binding</keyword>
<dbReference type="FunFam" id="2.20.28.20:FF:000001">
    <property type="entry name" value="Methionine--tRNA ligase"/>
    <property type="match status" value="1"/>
</dbReference>
<dbReference type="NCBIfam" id="TIGR00398">
    <property type="entry name" value="metG"/>
    <property type="match status" value="1"/>
</dbReference>
<keyword evidence="5 9" id="KW-0067">ATP-binding</keyword>
<feature type="binding site" evidence="9">
    <location>
        <position position="141"/>
    </location>
    <ligand>
        <name>Zn(2+)</name>
        <dbReference type="ChEBI" id="CHEBI:29105"/>
    </ligand>
</feature>
<feature type="binding site" evidence="9">
    <location>
        <position position="154"/>
    </location>
    <ligand>
        <name>Zn(2+)</name>
        <dbReference type="ChEBI" id="CHEBI:29105"/>
    </ligand>
</feature>
<dbReference type="HAMAP" id="MF_00098">
    <property type="entry name" value="Met_tRNA_synth_type1"/>
    <property type="match status" value="1"/>
</dbReference>
<evidence type="ECO:0000256" key="3">
    <source>
        <dbReference type="ARBA" id="ARBA00022598"/>
    </source>
</evidence>
<dbReference type="GO" id="GO:0005829">
    <property type="term" value="C:cytosol"/>
    <property type="evidence" value="ECO:0007669"/>
    <property type="project" value="TreeGrafter"/>
</dbReference>
<comment type="cofactor">
    <cofactor evidence="9">
        <name>Zn(2+)</name>
        <dbReference type="ChEBI" id="CHEBI:29105"/>
    </cofactor>
    <text evidence="9">Binds 1 zinc ion per subunit.</text>
</comment>
<evidence type="ECO:0000256" key="9">
    <source>
        <dbReference type="HAMAP-Rule" id="MF_00098"/>
    </source>
</evidence>
<keyword evidence="9" id="KW-0862">Zinc</keyword>
<feature type="binding site" evidence="9">
    <location>
        <position position="144"/>
    </location>
    <ligand>
        <name>Zn(2+)</name>
        <dbReference type="ChEBI" id="CHEBI:29105"/>
    </ligand>
</feature>
<dbReference type="OrthoDB" id="371856at2157"/>
<dbReference type="Gene3D" id="2.20.28.20">
    <property type="entry name" value="Methionyl-tRNA synthetase, Zn-domain"/>
    <property type="match status" value="1"/>
</dbReference>
<evidence type="ECO:0000259" key="11">
    <source>
        <dbReference type="Pfam" id="PF19303"/>
    </source>
</evidence>
<evidence type="ECO:0000256" key="8">
    <source>
        <dbReference type="ARBA" id="ARBA00047364"/>
    </source>
</evidence>
<dbReference type="GO" id="GO:0005524">
    <property type="term" value="F:ATP binding"/>
    <property type="evidence" value="ECO:0007669"/>
    <property type="project" value="UniProtKB-UniRule"/>
</dbReference>
<dbReference type="InterPro" id="IPR014758">
    <property type="entry name" value="Met-tRNA_synth"/>
</dbReference>
<dbReference type="Gene3D" id="3.40.50.620">
    <property type="entry name" value="HUPs"/>
    <property type="match status" value="1"/>
</dbReference>
<dbReference type="CDD" id="cd07957">
    <property type="entry name" value="Anticodon_Ia_Met"/>
    <property type="match status" value="1"/>
</dbReference>
<keyword evidence="7 9" id="KW-0030">Aminoacyl-tRNA synthetase</keyword>
<dbReference type="eggNOG" id="arCOG00810">
    <property type="taxonomic scope" value="Archaea"/>
</dbReference>
<dbReference type="RefSeq" id="WP_015232974.1">
    <property type="nucleotide sequence ID" value="NC_019791.1"/>
</dbReference>
<comment type="similarity">
    <text evidence="9">Belongs to the class-I aminoacyl-tRNA synthetase family. MetG type 1 subfamily.</text>
</comment>
<dbReference type="GO" id="GO:0046872">
    <property type="term" value="F:metal ion binding"/>
    <property type="evidence" value="ECO:0007669"/>
    <property type="project" value="UniProtKB-KW"/>
</dbReference>
<dbReference type="SUPFAM" id="SSF47323">
    <property type="entry name" value="Anticodon-binding domain of a subclass of class I aminoacyl-tRNA synthetases"/>
    <property type="match status" value="1"/>
</dbReference>
<feature type="binding site" evidence="9">
    <location>
        <position position="335"/>
    </location>
    <ligand>
        <name>ATP</name>
        <dbReference type="ChEBI" id="CHEBI:30616"/>
    </ligand>
</feature>
<evidence type="ECO:0000256" key="4">
    <source>
        <dbReference type="ARBA" id="ARBA00022741"/>
    </source>
</evidence>
<dbReference type="GeneID" id="14212628"/>
<dbReference type="SUPFAM" id="SSF52374">
    <property type="entry name" value="Nucleotidylyl transferase"/>
    <property type="match status" value="1"/>
</dbReference>
<keyword evidence="2 9" id="KW-0963">Cytoplasm</keyword>
<dbReference type="InterPro" id="IPR023458">
    <property type="entry name" value="Met-tRNA_ligase_1"/>
</dbReference>
<organism evidence="12 13">
    <name type="scientific">Caldisphaera lagunensis (strain DSM 15908 / JCM 11604 / ANMR 0165 / IC-154)</name>
    <dbReference type="NCBI Taxonomy" id="1056495"/>
    <lineage>
        <taxon>Archaea</taxon>
        <taxon>Thermoproteota</taxon>
        <taxon>Thermoprotei</taxon>
        <taxon>Acidilobales</taxon>
        <taxon>Caldisphaeraceae</taxon>
        <taxon>Caldisphaera</taxon>
    </lineage>
</organism>
<feature type="domain" description="Methionyl-tRNA synthetase anticodon-binding" evidence="11">
    <location>
        <begin position="407"/>
        <end position="549"/>
    </location>
</feature>
<reference evidence="13" key="1">
    <citation type="submission" date="2012-03" db="EMBL/GenBank/DDBJ databases">
        <title>Complete genome of Caldisphaera lagunensis DSM 15908.</title>
        <authorList>
            <person name="Lucas S."/>
            <person name="Copeland A."/>
            <person name="Lapidus A."/>
            <person name="Glavina del Rio T."/>
            <person name="Dalin E."/>
            <person name="Tice H."/>
            <person name="Bruce D."/>
            <person name="Goodwin L."/>
            <person name="Pitluck S."/>
            <person name="Peters L."/>
            <person name="Mikhailova N."/>
            <person name="Teshima H."/>
            <person name="Kyrpides N."/>
            <person name="Mavromatis K."/>
            <person name="Ivanova N."/>
            <person name="Brettin T."/>
            <person name="Detter J.C."/>
            <person name="Han C."/>
            <person name="Larimer F."/>
            <person name="Land M."/>
            <person name="Hauser L."/>
            <person name="Markowitz V."/>
            <person name="Cheng J.-F."/>
            <person name="Hugenholtz P."/>
            <person name="Woyke T."/>
            <person name="Wu D."/>
            <person name="Spring S."/>
            <person name="Schroeder M."/>
            <person name="Brambilla E."/>
            <person name="Klenk H.-P."/>
            <person name="Eisen J.A."/>
        </authorList>
    </citation>
    <scope>NUCLEOTIDE SEQUENCE [LARGE SCALE GENOMIC DNA]</scope>
    <source>
        <strain evidence="13">DSM 15908 / JCM 11604 / IC-154</strain>
    </source>
</reference>
<name>L0AD63_CALLD</name>
<dbReference type="Gene3D" id="1.10.730.10">
    <property type="entry name" value="Isoleucyl-tRNA Synthetase, Domain 1"/>
    <property type="match status" value="1"/>
</dbReference>
<dbReference type="SUPFAM" id="SSF57770">
    <property type="entry name" value="Methionyl-tRNA synthetase (MetRS), Zn-domain"/>
    <property type="match status" value="1"/>
</dbReference>
<comment type="catalytic activity">
    <reaction evidence="8 9">
        <text>tRNA(Met) + L-methionine + ATP = L-methionyl-tRNA(Met) + AMP + diphosphate</text>
        <dbReference type="Rhea" id="RHEA:13481"/>
        <dbReference type="Rhea" id="RHEA-COMP:9667"/>
        <dbReference type="Rhea" id="RHEA-COMP:9698"/>
        <dbReference type="ChEBI" id="CHEBI:30616"/>
        <dbReference type="ChEBI" id="CHEBI:33019"/>
        <dbReference type="ChEBI" id="CHEBI:57844"/>
        <dbReference type="ChEBI" id="CHEBI:78442"/>
        <dbReference type="ChEBI" id="CHEBI:78530"/>
        <dbReference type="ChEBI" id="CHEBI:456215"/>
        <dbReference type="EC" id="6.1.1.10"/>
    </reaction>
</comment>
<dbReference type="EC" id="6.1.1.10" evidence="9"/>
<evidence type="ECO:0000259" key="10">
    <source>
        <dbReference type="Pfam" id="PF09334"/>
    </source>
</evidence>
<dbReference type="InterPro" id="IPR009080">
    <property type="entry name" value="tRNAsynth_Ia_anticodon-bd"/>
</dbReference>
<keyword evidence="9" id="KW-0479">Metal-binding</keyword>
<dbReference type="FunCoup" id="L0AD63">
    <property type="interactions" value="262"/>
</dbReference>
<dbReference type="AlphaFoldDB" id="L0AD63"/>
<dbReference type="PRINTS" id="PR01041">
    <property type="entry name" value="TRNASYNTHMET"/>
</dbReference>
<keyword evidence="6 9" id="KW-0648">Protein biosynthesis</keyword>
<dbReference type="InterPro" id="IPR041872">
    <property type="entry name" value="Anticodon_Met"/>
</dbReference>
<feature type="short sequence motif" description="'KMSKS' region" evidence="9">
    <location>
        <begin position="332"/>
        <end position="336"/>
    </location>
</feature>
<comment type="subcellular location">
    <subcellularLocation>
        <location evidence="1 9">Cytoplasm</location>
    </subcellularLocation>
</comment>
<gene>
    <name evidence="9" type="primary">metG</name>
    <name evidence="12" type="ordered locus">Calag_1368</name>
</gene>
<evidence type="ECO:0000256" key="2">
    <source>
        <dbReference type="ARBA" id="ARBA00022490"/>
    </source>
</evidence>
<accession>L0AD63</accession>
<dbReference type="PANTHER" id="PTHR45765:SF1">
    <property type="entry name" value="METHIONINE--TRNA LIGASE, CYTOPLASMIC"/>
    <property type="match status" value="1"/>
</dbReference>
<dbReference type="Proteomes" id="UP000010469">
    <property type="component" value="Chromosome"/>
</dbReference>
<dbReference type="InParanoid" id="L0AD63"/>
<dbReference type="InterPro" id="IPR033911">
    <property type="entry name" value="MetRS_core"/>
</dbReference>
<evidence type="ECO:0000256" key="6">
    <source>
        <dbReference type="ARBA" id="ARBA00022917"/>
    </source>
</evidence>
<dbReference type="InterPro" id="IPR015413">
    <property type="entry name" value="Methionyl/Leucyl_tRNA_Synth"/>
</dbReference>
<dbReference type="PANTHER" id="PTHR45765">
    <property type="entry name" value="METHIONINE--TRNA LIGASE"/>
    <property type="match status" value="1"/>
</dbReference>
<proteinExistence type="inferred from homology"/>
<feature type="domain" description="Methionyl/Leucyl tRNA synthetase" evidence="10">
    <location>
        <begin position="4"/>
        <end position="396"/>
    </location>
</feature>
<comment type="function">
    <text evidence="9">Is required not only for elongation of protein synthesis but also for the initiation of all mRNA translation through initiator tRNA(fMet) aminoacylation.</text>
</comment>
<dbReference type="GO" id="GO:0004825">
    <property type="term" value="F:methionine-tRNA ligase activity"/>
    <property type="evidence" value="ECO:0007669"/>
    <property type="project" value="UniProtKB-UniRule"/>
</dbReference>
<dbReference type="InterPro" id="IPR014729">
    <property type="entry name" value="Rossmann-like_a/b/a_fold"/>
</dbReference>
<keyword evidence="13" id="KW-1185">Reference proteome</keyword>
<sequence>MRYIVASAWPYSDFIPHLGTVLHLLSADVYSRYLRSLGNDVVFVTGSDEHGTPIELEARKRKVTPKELTDQVHGYMIKLFKEFNFEFSLFSRTESEVHKGFVKEFLLKIYEKGYIFPMEEELPYCLNDKMFLPDRYVIGTCPYCGYESAHGDQCDKCGRLLTPKDLINPKCALCGSTPVWRKTTNYFIDLTRVQDKLLNWLNNNNKLSDNVKNYSISWIKHGLKPRSITRDISWGIESPFPNTEGKTIYVWFDALLGYLSATKEYFLNLKNDENAWKEYWKNKETKSIYFIGKDNIPFHSIILPAMLLAAEEDYVLPWDINSTEYLMYEGQKFSKSRKIGVWLDEALKIAPAEYWRWALIRTRPEGGDSNFTWKEFVKIVNNELNDDIGNFIYRVLSLVKSKFNGIIPEPQKLENVDLDLNDKVTYYINEYKDSMDEVRLKKATDYILEIARLGNKYLNDRAPWDLYSKDLGLAKGVIYNSTNIIKDIALLLYPFMPSTSDTIWKQLGYNYSIKEIKFDDIINSKLKSGMKISNITPIFKKLPNDFLENIDKIIEKARDEANSERPNLLKEINIAK</sequence>
<evidence type="ECO:0000313" key="13">
    <source>
        <dbReference type="Proteomes" id="UP000010469"/>
    </source>
</evidence>
<protein>
    <recommendedName>
        <fullName evidence="9">Methionine--tRNA ligase</fullName>
        <ecNumber evidence="9">6.1.1.10</ecNumber>
    </recommendedName>
    <alternativeName>
        <fullName evidence="9">Methionyl-tRNA synthetase</fullName>
        <shortName evidence="9">MetRS</shortName>
    </alternativeName>
</protein>
<evidence type="ECO:0000313" key="12">
    <source>
        <dbReference type="EMBL" id="AFZ71077.1"/>
    </source>
</evidence>
<dbReference type="Pfam" id="PF19303">
    <property type="entry name" value="Anticodon_3"/>
    <property type="match status" value="1"/>
</dbReference>
<dbReference type="CDD" id="cd00814">
    <property type="entry name" value="MetRS_core"/>
    <property type="match status" value="1"/>
</dbReference>
<keyword evidence="3 9" id="KW-0436">Ligase</keyword>
<evidence type="ECO:0000256" key="1">
    <source>
        <dbReference type="ARBA" id="ARBA00004496"/>
    </source>
</evidence>
<dbReference type="EMBL" id="CP003378">
    <property type="protein sequence ID" value="AFZ71077.1"/>
    <property type="molecule type" value="Genomic_DNA"/>
</dbReference>
<dbReference type="GO" id="GO:0006431">
    <property type="term" value="P:methionyl-tRNA aminoacylation"/>
    <property type="evidence" value="ECO:0007669"/>
    <property type="project" value="UniProtKB-UniRule"/>
</dbReference>
<dbReference type="Pfam" id="PF09334">
    <property type="entry name" value="tRNA-synt_1g"/>
    <property type="match status" value="1"/>
</dbReference>